<keyword evidence="1" id="KW-0812">Transmembrane</keyword>
<dbReference type="Proteomes" id="UP000031012">
    <property type="component" value="Unassembled WGS sequence"/>
</dbReference>
<name>A0A0B2UGG2_9GAMM</name>
<protein>
    <submittedName>
        <fullName evidence="2">Uncharacterized protein</fullName>
    </submittedName>
</protein>
<evidence type="ECO:0000313" key="3">
    <source>
        <dbReference type="Proteomes" id="UP000031012"/>
    </source>
</evidence>
<dbReference type="EMBL" id="JHQK01000003">
    <property type="protein sequence ID" value="KHN68122.1"/>
    <property type="molecule type" value="Genomic_DNA"/>
</dbReference>
<feature type="transmembrane region" description="Helical" evidence="1">
    <location>
        <begin position="7"/>
        <end position="26"/>
    </location>
</feature>
<evidence type="ECO:0000313" key="2">
    <source>
        <dbReference type="EMBL" id="KHN68122.1"/>
    </source>
</evidence>
<sequence>MASFLKIMLPILLIVFLLMGLWVSILHFPWEWMTYVAMGLEVFVATLILPFEFQSQHVAGINNFGFINLSICLAILLGLGRLLVWAWIKFFV</sequence>
<organism evidence="2 3">
    <name type="scientific">Acinetobacter oleivorans</name>
    <dbReference type="NCBI Taxonomy" id="1148157"/>
    <lineage>
        <taxon>Bacteria</taxon>
        <taxon>Pseudomonadati</taxon>
        <taxon>Pseudomonadota</taxon>
        <taxon>Gammaproteobacteria</taxon>
        <taxon>Moraxellales</taxon>
        <taxon>Moraxellaceae</taxon>
        <taxon>Acinetobacter</taxon>
    </lineage>
</organism>
<feature type="transmembrane region" description="Helical" evidence="1">
    <location>
        <begin position="65"/>
        <end position="88"/>
    </location>
</feature>
<proteinExistence type="predicted"/>
<comment type="caution">
    <text evidence="2">The sequence shown here is derived from an EMBL/GenBank/DDBJ whole genome shotgun (WGS) entry which is preliminary data.</text>
</comment>
<reference evidence="2 3" key="1">
    <citation type="submission" date="2014-03" db="EMBL/GenBank/DDBJ databases">
        <title>Genome sequence of the diesel-degrader and plant-growth promoter Acinetobacter oleivorans PF-1 isolated from the roots of poplar tree.</title>
        <authorList>
            <person name="Gkorezis P."/>
            <person name="van Hamme J."/>
            <person name="Rineau F."/>
            <person name="Vangronsveld J."/>
            <person name="Francetti A."/>
        </authorList>
    </citation>
    <scope>NUCLEOTIDE SEQUENCE [LARGE SCALE GENOMIC DNA]</scope>
    <source>
        <strain evidence="2 3">PF1</strain>
    </source>
</reference>
<feature type="transmembrane region" description="Helical" evidence="1">
    <location>
        <begin position="32"/>
        <end position="53"/>
    </location>
</feature>
<evidence type="ECO:0000256" key="1">
    <source>
        <dbReference type="SAM" id="Phobius"/>
    </source>
</evidence>
<gene>
    <name evidence="2" type="ORF">DH17_10495</name>
</gene>
<keyword evidence="1" id="KW-1133">Transmembrane helix</keyword>
<keyword evidence="1" id="KW-0472">Membrane</keyword>
<accession>A0A0B2UGG2</accession>
<dbReference type="AlphaFoldDB" id="A0A0B2UGG2"/>